<reference evidence="7 8" key="1">
    <citation type="submission" date="2018-12" db="EMBL/GenBank/DDBJ databases">
        <title>Complete genome sequencing of Tabrizicola sp. K13M18.</title>
        <authorList>
            <person name="Bae J.-W."/>
        </authorList>
    </citation>
    <scope>NUCLEOTIDE SEQUENCE [LARGE SCALE GENOMIC DNA]</scope>
    <source>
        <strain evidence="7 8">K13M18</strain>
    </source>
</reference>
<dbReference type="SUPFAM" id="SSF46689">
    <property type="entry name" value="Homeodomain-like"/>
    <property type="match status" value="1"/>
</dbReference>
<keyword evidence="1" id="KW-0678">Repressor</keyword>
<dbReference type="SUPFAM" id="SSF48498">
    <property type="entry name" value="Tetracyclin repressor-like, C-terminal domain"/>
    <property type="match status" value="1"/>
</dbReference>
<evidence type="ECO:0000256" key="2">
    <source>
        <dbReference type="ARBA" id="ARBA00023015"/>
    </source>
</evidence>
<dbReference type="GO" id="GO:0003700">
    <property type="term" value="F:DNA-binding transcription factor activity"/>
    <property type="evidence" value="ECO:0007669"/>
    <property type="project" value="TreeGrafter"/>
</dbReference>
<organism evidence="7 8">
    <name type="scientific">Tabrizicola piscis</name>
    <dbReference type="NCBI Taxonomy" id="2494374"/>
    <lineage>
        <taxon>Bacteria</taxon>
        <taxon>Pseudomonadati</taxon>
        <taxon>Pseudomonadota</taxon>
        <taxon>Alphaproteobacteria</taxon>
        <taxon>Rhodobacterales</taxon>
        <taxon>Paracoccaceae</taxon>
        <taxon>Tabrizicola</taxon>
    </lineage>
</organism>
<dbReference type="Pfam" id="PF13977">
    <property type="entry name" value="TetR_C_6"/>
    <property type="match status" value="1"/>
</dbReference>
<dbReference type="Gene3D" id="1.10.357.10">
    <property type="entry name" value="Tetracycline Repressor, domain 2"/>
    <property type="match status" value="1"/>
</dbReference>
<name>A0A3S8U747_9RHOB</name>
<evidence type="ECO:0000256" key="4">
    <source>
        <dbReference type="ARBA" id="ARBA00023163"/>
    </source>
</evidence>
<protein>
    <submittedName>
        <fullName evidence="7">TetR family transcriptional regulator</fullName>
    </submittedName>
</protein>
<dbReference type="GO" id="GO:0000976">
    <property type="term" value="F:transcription cis-regulatory region binding"/>
    <property type="evidence" value="ECO:0007669"/>
    <property type="project" value="TreeGrafter"/>
</dbReference>
<dbReference type="InterPro" id="IPR036271">
    <property type="entry name" value="Tet_transcr_reg_TetR-rel_C_sf"/>
</dbReference>
<feature type="domain" description="HTH tetR-type" evidence="6">
    <location>
        <begin position="46"/>
        <end position="106"/>
    </location>
</feature>
<dbReference type="Pfam" id="PF00440">
    <property type="entry name" value="TetR_N"/>
    <property type="match status" value="1"/>
</dbReference>
<dbReference type="PANTHER" id="PTHR30055:SF228">
    <property type="entry name" value="TRANSCRIPTIONAL REGULATOR-RELATED"/>
    <property type="match status" value="1"/>
</dbReference>
<dbReference type="InterPro" id="IPR001647">
    <property type="entry name" value="HTH_TetR"/>
</dbReference>
<keyword evidence="8" id="KW-1185">Reference proteome</keyword>
<dbReference type="AlphaFoldDB" id="A0A3S8U747"/>
<dbReference type="KEGG" id="taw:EI545_11140"/>
<dbReference type="Proteomes" id="UP000282002">
    <property type="component" value="Chromosome"/>
</dbReference>
<evidence type="ECO:0000256" key="5">
    <source>
        <dbReference type="PROSITE-ProRule" id="PRU00335"/>
    </source>
</evidence>
<evidence type="ECO:0000313" key="8">
    <source>
        <dbReference type="Proteomes" id="UP000282002"/>
    </source>
</evidence>
<evidence type="ECO:0000313" key="7">
    <source>
        <dbReference type="EMBL" id="AZL59349.1"/>
    </source>
</evidence>
<keyword evidence="4" id="KW-0804">Transcription</keyword>
<evidence type="ECO:0000259" key="6">
    <source>
        <dbReference type="PROSITE" id="PS50977"/>
    </source>
</evidence>
<dbReference type="OrthoDB" id="7336460at2"/>
<dbReference type="EMBL" id="CP034328">
    <property type="protein sequence ID" value="AZL59349.1"/>
    <property type="molecule type" value="Genomic_DNA"/>
</dbReference>
<dbReference type="PANTHER" id="PTHR30055">
    <property type="entry name" value="HTH-TYPE TRANSCRIPTIONAL REGULATOR RUTR"/>
    <property type="match status" value="1"/>
</dbReference>
<sequence>MQSPCLTLNDPRGWITRRTRTGQPAMTTDDNLQPEAPKTRRALAKAERRQTLIEATITSIAEFGLSGTTMARVTEIAGTSIGLANFYFDSKERLFEAVLQHLADEERTLWQTRNADATLTASERLIALVDARFHPRSCDREKLAVWFAFWGDAGARDIYRRIVGSMDEERLEATVAMIESLGRASGAPHHDARQTALGLEAFYDGLWLNLLLYPDDFKRLACRQRAIEHLAALFPSQIAVPQTVATRDTTTSKPRV</sequence>
<feature type="DNA-binding region" description="H-T-H motif" evidence="5">
    <location>
        <begin position="69"/>
        <end position="88"/>
    </location>
</feature>
<dbReference type="InterPro" id="IPR039538">
    <property type="entry name" value="BetI_C"/>
</dbReference>
<accession>A0A3S8U747</accession>
<evidence type="ECO:0000256" key="1">
    <source>
        <dbReference type="ARBA" id="ARBA00022491"/>
    </source>
</evidence>
<proteinExistence type="predicted"/>
<gene>
    <name evidence="7" type="ORF">EI545_11140</name>
</gene>
<keyword evidence="3 5" id="KW-0238">DNA-binding</keyword>
<evidence type="ECO:0000256" key="3">
    <source>
        <dbReference type="ARBA" id="ARBA00023125"/>
    </source>
</evidence>
<keyword evidence="2" id="KW-0805">Transcription regulation</keyword>
<dbReference type="PROSITE" id="PS50977">
    <property type="entry name" value="HTH_TETR_2"/>
    <property type="match status" value="1"/>
</dbReference>
<dbReference type="InterPro" id="IPR050109">
    <property type="entry name" value="HTH-type_TetR-like_transc_reg"/>
</dbReference>
<dbReference type="InterPro" id="IPR009057">
    <property type="entry name" value="Homeodomain-like_sf"/>
</dbReference>